<feature type="region of interest" description="Disordered" evidence="1">
    <location>
        <begin position="59"/>
        <end position="91"/>
    </location>
</feature>
<organism evidence="4 5">
    <name type="scientific">Jeongeupia chitinilytica</name>
    <dbReference type="NCBI Taxonomy" id="1041641"/>
    <lineage>
        <taxon>Bacteria</taxon>
        <taxon>Pseudomonadati</taxon>
        <taxon>Pseudomonadota</taxon>
        <taxon>Betaproteobacteria</taxon>
        <taxon>Neisseriales</taxon>
        <taxon>Chitinibacteraceae</taxon>
        <taxon>Jeongeupia</taxon>
    </lineage>
</organism>
<dbReference type="EMBL" id="BMYO01000005">
    <property type="protein sequence ID" value="GHD63239.1"/>
    <property type="molecule type" value="Genomic_DNA"/>
</dbReference>
<keyword evidence="2" id="KW-0732">Signal</keyword>
<evidence type="ECO:0000313" key="5">
    <source>
        <dbReference type="Proteomes" id="UP000604737"/>
    </source>
</evidence>
<accession>A0ABQ3H1S6</accession>
<feature type="compositionally biased region" description="Pro residues" evidence="1">
    <location>
        <begin position="62"/>
        <end position="75"/>
    </location>
</feature>
<evidence type="ECO:0000256" key="1">
    <source>
        <dbReference type="SAM" id="MobiDB-lite"/>
    </source>
</evidence>
<feature type="compositionally biased region" description="Pro residues" evidence="1">
    <location>
        <begin position="126"/>
        <end position="142"/>
    </location>
</feature>
<feature type="region of interest" description="Disordered" evidence="1">
    <location>
        <begin position="122"/>
        <end position="168"/>
    </location>
</feature>
<sequence>MHAVILLCKATFALCAVAGAHADEVYKCPDGKGGVVYTEVKCKDGKRLSDAKGSFSVVPAPKLLPPTPRVEPTPTPISTRTRDAPRRTDPNAAMVENCNVDNPDYDPYFCSPGNLWSVYGQAYGPPYGPRPRPPSPRPPRPPHPPHKPEQPPEVVKPVPVQPRSFTRP</sequence>
<dbReference type="Proteomes" id="UP000604737">
    <property type="component" value="Unassembled WGS sequence"/>
</dbReference>
<protein>
    <recommendedName>
        <fullName evidence="3">DUF4124 domain-containing protein</fullName>
    </recommendedName>
</protein>
<feature type="domain" description="DUF4124" evidence="3">
    <location>
        <begin position="12"/>
        <end position="68"/>
    </location>
</feature>
<dbReference type="InterPro" id="IPR025392">
    <property type="entry name" value="DUF4124"/>
</dbReference>
<gene>
    <name evidence="4" type="ORF">GCM10007350_20290</name>
</gene>
<name>A0ABQ3H1S6_9NEIS</name>
<feature type="compositionally biased region" description="Basic and acidic residues" evidence="1">
    <location>
        <begin position="80"/>
        <end position="89"/>
    </location>
</feature>
<evidence type="ECO:0000256" key="2">
    <source>
        <dbReference type="SAM" id="SignalP"/>
    </source>
</evidence>
<feature type="chain" id="PRO_5045119520" description="DUF4124 domain-containing protein" evidence="2">
    <location>
        <begin position="23"/>
        <end position="168"/>
    </location>
</feature>
<comment type="caution">
    <text evidence="4">The sequence shown here is derived from an EMBL/GenBank/DDBJ whole genome shotgun (WGS) entry which is preliminary data.</text>
</comment>
<evidence type="ECO:0000313" key="4">
    <source>
        <dbReference type="EMBL" id="GHD63239.1"/>
    </source>
</evidence>
<feature type="compositionally biased region" description="Low complexity" evidence="1">
    <location>
        <begin position="152"/>
        <end position="168"/>
    </location>
</feature>
<evidence type="ECO:0000259" key="3">
    <source>
        <dbReference type="Pfam" id="PF13511"/>
    </source>
</evidence>
<dbReference type="Pfam" id="PF13511">
    <property type="entry name" value="DUF4124"/>
    <property type="match status" value="1"/>
</dbReference>
<keyword evidence="5" id="KW-1185">Reference proteome</keyword>
<proteinExistence type="predicted"/>
<feature type="signal peptide" evidence="2">
    <location>
        <begin position="1"/>
        <end position="22"/>
    </location>
</feature>
<reference evidence="5" key="1">
    <citation type="journal article" date="2019" name="Int. J. Syst. Evol. Microbiol.">
        <title>The Global Catalogue of Microorganisms (GCM) 10K type strain sequencing project: providing services to taxonomists for standard genome sequencing and annotation.</title>
        <authorList>
            <consortium name="The Broad Institute Genomics Platform"/>
            <consortium name="The Broad Institute Genome Sequencing Center for Infectious Disease"/>
            <person name="Wu L."/>
            <person name="Ma J."/>
        </authorList>
    </citation>
    <scope>NUCLEOTIDE SEQUENCE [LARGE SCALE GENOMIC DNA]</scope>
    <source>
        <strain evidence="5">KCTC 23701</strain>
    </source>
</reference>